<proteinExistence type="inferred from homology"/>
<evidence type="ECO:0000256" key="6">
    <source>
        <dbReference type="SAM" id="MobiDB-lite"/>
    </source>
</evidence>
<evidence type="ECO:0000259" key="7">
    <source>
        <dbReference type="Pfam" id="PF03081"/>
    </source>
</evidence>
<organism evidence="8 9">
    <name type="scientific">Anaeramoeba flamelloides</name>
    <dbReference type="NCBI Taxonomy" id="1746091"/>
    <lineage>
        <taxon>Eukaryota</taxon>
        <taxon>Metamonada</taxon>
        <taxon>Anaeramoebidae</taxon>
        <taxon>Anaeramoeba</taxon>
    </lineage>
</organism>
<feature type="domain" description="Exocyst complex subunit Exo70 C-terminal" evidence="7">
    <location>
        <begin position="534"/>
        <end position="747"/>
    </location>
</feature>
<dbReference type="Proteomes" id="UP001146793">
    <property type="component" value="Unassembled WGS sequence"/>
</dbReference>
<feature type="compositionally biased region" description="Low complexity" evidence="6">
    <location>
        <begin position="487"/>
        <end position="502"/>
    </location>
</feature>
<dbReference type="InterPro" id="IPR004140">
    <property type="entry name" value="Exo70"/>
</dbReference>
<keyword evidence="5" id="KW-0175">Coiled coil</keyword>
<dbReference type="GO" id="GO:0000145">
    <property type="term" value="C:exocyst"/>
    <property type="evidence" value="ECO:0007669"/>
    <property type="project" value="InterPro"/>
</dbReference>
<comment type="function">
    <text evidence="4">Component of the exocyst complex.</text>
</comment>
<dbReference type="PANTHER" id="PTHR12542:SF41">
    <property type="entry name" value="EXOCYST COMPLEX COMPONENT 7"/>
    <property type="match status" value="1"/>
</dbReference>
<dbReference type="Gene3D" id="1.20.1280.170">
    <property type="entry name" value="Exocyst complex component Exo70"/>
    <property type="match status" value="2"/>
</dbReference>
<dbReference type="PANTHER" id="PTHR12542">
    <property type="entry name" value="EXOCYST COMPLEX PROTEIN EXO70"/>
    <property type="match status" value="1"/>
</dbReference>
<dbReference type="GO" id="GO:0005546">
    <property type="term" value="F:phosphatidylinositol-4,5-bisphosphate binding"/>
    <property type="evidence" value="ECO:0007669"/>
    <property type="project" value="InterPro"/>
</dbReference>
<dbReference type="Pfam" id="PF03081">
    <property type="entry name" value="Exo70_C"/>
    <property type="match status" value="2"/>
</dbReference>
<evidence type="ECO:0000313" key="8">
    <source>
        <dbReference type="EMBL" id="KAJ3439392.1"/>
    </source>
</evidence>
<keyword evidence="2 4" id="KW-0813">Transport</keyword>
<reference evidence="8" key="1">
    <citation type="submission" date="2022-08" db="EMBL/GenBank/DDBJ databases">
        <title>Novel sulphate-reducing endosymbionts in the free-living metamonad Anaeramoeba.</title>
        <authorList>
            <person name="Jerlstrom-Hultqvist J."/>
            <person name="Cepicka I."/>
            <person name="Gallot-Lavallee L."/>
            <person name="Salas-Leiva D."/>
            <person name="Curtis B.A."/>
            <person name="Zahonova K."/>
            <person name="Pipaliya S."/>
            <person name="Dacks J."/>
            <person name="Roger A.J."/>
        </authorList>
    </citation>
    <scope>NUCLEOTIDE SEQUENCE</scope>
    <source>
        <strain evidence="8">Busselton2</strain>
    </source>
</reference>
<evidence type="ECO:0000256" key="4">
    <source>
        <dbReference type="RuleBase" id="RU365026"/>
    </source>
</evidence>
<evidence type="ECO:0000256" key="3">
    <source>
        <dbReference type="ARBA" id="ARBA00022483"/>
    </source>
</evidence>
<comment type="caution">
    <text evidence="8">The sequence shown here is derived from an EMBL/GenBank/DDBJ whole genome shotgun (WGS) entry which is preliminary data.</text>
</comment>
<protein>
    <recommendedName>
        <fullName evidence="4">Exocyst subunit Exo70 family protein</fullName>
    </recommendedName>
</protein>
<gene>
    <name evidence="8" type="ORF">M0812_15418</name>
</gene>
<dbReference type="SUPFAM" id="SSF74788">
    <property type="entry name" value="Cullin repeat-like"/>
    <property type="match status" value="2"/>
</dbReference>
<keyword evidence="3 4" id="KW-0268">Exocytosis</keyword>
<dbReference type="InterPro" id="IPR046364">
    <property type="entry name" value="Exo70_C"/>
</dbReference>
<dbReference type="Pfam" id="PF20669">
    <property type="entry name" value="Exo70_N"/>
    <property type="match status" value="1"/>
</dbReference>
<dbReference type="GO" id="GO:0015031">
    <property type="term" value="P:protein transport"/>
    <property type="evidence" value="ECO:0007669"/>
    <property type="project" value="UniProtKB-KW"/>
</dbReference>
<evidence type="ECO:0000256" key="1">
    <source>
        <dbReference type="ARBA" id="ARBA00006756"/>
    </source>
</evidence>
<evidence type="ECO:0000313" key="9">
    <source>
        <dbReference type="Proteomes" id="UP001146793"/>
    </source>
</evidence>
<accession>A0AAV7ZBI7</accession>
<evidence type="ECO:0000256" key="2">
    <source>
        <dbReference type="ARBA" id="ARBA00022448"/>
    </source>
</evidence>
<feature type="coiled-coil region" evidence="5">
    <location>
        <begin position="64"/>
        <end position="98"/>
    </location>
</feature>
<comment type="similarity">
    <text evidence="1 4">Belongs to the EXO70 family.</text>
</comment>
<dbReference type="GO" id="GO:0006887">
    <property type="term" value="P:exocytosis"/>
    <property type="evidence" value="ECO:0007669"/>
    <property type="project" value="UniProtKB-KW"/>
</dbReference>
<dbReference type="InterPro" id="IPR016159">
    <property type="entry name" value="Cullin_repeat-like_dom_sf"/>
</dbReference>
<sequence length="756" mass="89253">MSKLLDLKSSDSLETNIRRTEQLLDQLGETKEQDFKNFEQTIEEELDLRYNFNWSLPLKQNEELIELTQRIEEDEENLLKLEETLKQFSQQTKTLEEIFDNFGTRIEKFEGKMTSIHSKTTALMDHHIDISSTSYVFKYIEKMLSVADKVRPVIESEITNNLDVYLESMQELDQALVFFSRINNFKSYNSIKKELDELIEHSLQNCERLFKTRLERFQAPKEPDPEKSIEFIERNLELFPEDIVNGFIRLVEKFESSNKIAYRHYYIKSRQTCLKNSFSKLIKSIKIQKKEIRKGKIIIDATRQYRFYMDALNEYLIKEKQIIEQIIPKRHQPNVFKEIAEWSVFKLAKLGDIICSSKRNSIDSKIQLIEFYDHFSNIENSYLQLFTISQQKCDLIVNILELKKNVKGATISMFEDFYKDILDQQSKKEISANGTVHEVISNSLNFLRKIFVYETTIENLFTIKSTKDSPLPVWITSNRKRKKLGSKNKLNQSNNNDNFQSGEHTNNEFLKERQNLTLNNQTSNNNDNKSLNNSQMNSEYSETSMSNTNNENQDLTNEIPNISKFVNGVLDALQDTLQTKTKNHKDEILTNLFLLNNYHHILKSFQTSPLGKCVLLKRIKMYDNLIQLYFEDYVGSITKKLTPFLINVQNSKMIKNDKKQRKIKKAEKNKIKKKIKGFNAEMKKQFDTQKHFSVPDIDLRNRLISQLVQELQPIYELFLKILEDLNLREELNPYIKYSSTTVEKMINGFFMEDDWI</sequence>
<keyword evidence="4" id="KW-0653">Protein transport</keyword>
<evidence type="ECO:0000256" key="5">
    <source>
        <dbReference type="SAM" id="Coils"/>
    </source>
</evidence>
<dbReference type="AlphaFoldDB" id="A0AAV7ZBI7"/>
<name>A0AAV7ZBI7_9EUKA</name>
<feature type="region of interest" description="Disordered" evidence="6">
    <location>
        <begin position="484"/>
        <end position="505"/>
    </location>
</feature>
<feature type="domain" description="Exocyst complex subunit Exo70 C-terminal" evidence="7">
    <location>
        <begin position="303"/>
        <end position="488"/>
    </location>
</feature>
<dbReference type="EMBL" id="JANTQA010000032">
    <property type="protein sequence ID" value="KAJ3439392.1"/>
    <property type="molecule type" value="Genomic_DNA"/>
</dbReference>
<feature type="region of interest" description="Disordered" evidence="6">
    <location>
        <begin position="519"/>
        <end position="555"/>
    </location>
</feature>
<feature type="compositionally biased region" description="Low complexity" evidence="6">
    <location>
        <begin position="519"/>
        <end position="552"/>
    </location>
</feature>